<organism evidence="2">
    <name type="scientific">uncultured Rubrobacteraceae bacterium</name>
    <dbReference type="NCBI Taxonomy" id="349277"/>
    <lineage>
        <taxon>Bacteria</taxon>
        <taxon>Bacillati</taxon>
        <taxon>Actinomycetota</taxon>
        <taxon>Rubrobacteria</taxon>
        <taxon>Rubrobacterales</taxon>
        <taxon>Rubrobacteraceae</taxon>
        <taxon>environmental samples</taxon>
    </lineage>
</organism>
<dbReference type="EMBL" id="CADCVA010000213">
    <property type="protein sequence ID" value="CAA9421987.1"/>
    <property type="molecule type" value="Genomic_DNA"/>
</dbReference>
<dbReference type="InterPro" id="IPR013216">
    <property type="entry name" value="Methyltransf_11"/>
</dbReference>
<dbReference type="CDD" id="cd02440">
    <property type="entry name" value="AdoMet_MTases"/>
    <property type="match status" value="1"/>
</dbReference>
<reference evidence="2" key="1">
    <citation type="submission" date="2020-02" db="EMBL/GenBank/DDBJ databases">
        <authorList>
            <person name="Meier V. D."/>
        </authorList>
    </citation>
    <scope>NUCLEOTIDE SEQUENCE</scope>
    <source>
        <strain evidence="2">AVDCRST_MAG82</strain>
    </source>
</reference>
<dbReference type="GO" id="GO:0008757">
    <property type="term" value="F:S-adenosylmethionine-dependent methyltransferase activity"/>
    <property type="evidence" value="ECO:0007669"/>
    <property type="project" value="InterPro"/>
</dbReference>
<name>A0A6J4PPP8_9ACTN</name>
<dbReference type="PANTHER" id="PTHR45036:SF1">
    <property type="entry name" value="METHYLTRANSFERASE LIKE 7A"/>
    <property type="match status" value="1"/>
</dbReference>
<dbReference type="PANTHER" id="PTHR45036">
    <property type="entry name" value="METHYLTRANSFERASE LIKE 7B"/>
    <property type="match status" value="1"/>
</dbReference>
<gene>
    <name evidence="2" type="ORF">AVDCRST_MAG82-1507</name>
</gene>
<proteinExistence type="predicted"/>
<sequence>MRRLNNKAGCRDEGHPVFAALYDPIGACMERGWMGGRRARLLGGASGAVLEVGGGTGANLPHYRDVDRVTVAEPDPFMRQRLGPKRADARVPVEVSSAGAEALPFPDGSFDTVVSTLVLCTVRDQELSLEEIRRVLRPGGRLLFIEHVRAAGSAARWQDRIEPLWGRIFGGCHPNRDTVAAIEGAGFGIETFEDFYPPVLLSGLTPHVQGSAIIRRA</sequence>
<evidence type="ECO:0000313" key="2">
    <source>
        <dbReference type="EMBL" id="CAA9421987.1"/>
    </source>
</evidence>
<protein>
    <recommendedName>
        <fullName evidence="1">Methyltransferase type 11 domain-containing protein</fullName>
    </recommendedName>
</protein>
<dbReference type="InterPro" id="IPR029063">
    <property type="entry name" value="SAM-dependent_MTases_sf"/>
</dbReference>
<accession>A0A6J4PPP8</accession>
<dbReference type="Gene3D" id="3.40.50.150">
    <property type="entry name" value="Vaccinia Virus protein VP39"/>
    <property type="match status" value="1"/>
</dbReference>
<dbReference type="InterPro" id="IPR052356">
    <property type="entry name" value="Thiol_S-MT"/>
</dbReference>
<feature type="domain" description="Methyltransferase type 11" evidence="1">
    <location>
        <begin position="50"/>
        <end position="144"/>
    </location>
</feature>
<dbReference type="AlphaFoldDB" id="A0A6J4PPP8"/>
<dbReference type="SUPFAM" id="SSF53335">
    <property type="entry name" value="S-adenosyl-L-methionine-dependent methyltransferases"/>
    <property type="match status" value="1"/>
</dbReference>
<evidence type="ECO:0000259" key="1">
    <source>
        <dbReference type="Pfam" id="PF08241"/>
    </source>
</evidence>
<dbReference type="Pfam" id="PF08241">
    <property type="entry name" value="Methyltransf_11"/>
    <property type="match status" value="1"/>
</dbReference>